<evidence type="ECO:0000256" key="1">
    <source>
        <dbReference type="SAM" id="MobiDB-lite"/>
    </source>
</evidence>
<feature type="region of interest" description="Disordered" evidence="1">
    <location>
        <begin position="246"/>
        <end position="272"/>
    </location>
</feature>
<evidence type="ECO:0000313" key="3">
    <source>
        <dbReference type="Proteomes" id="UP000184364"/>
    </source>
</evidence>
<protein>
    <submittedName>
        <fullName evidence="2">Uncharacterized protein</fullName>
    </submittedName>
</protein>
<keyword evidence="3" id="KW-1185">Reference proteome</keyword>
<sequence length="272" mass="31835">MERELPTINVEGTDFIVDVSRFELIEKANPSNRIAFEDMWDAGDGYTFQYSRRGKNVPFTFNSECVTVKIPEFVTMDPMGMAGKYNTDDIAGKTDFDFMVDLEAFDKRVKEGMLPTVDIAGHIFYVDLRMNMLRPHDDFLSRGIVFDEIANYFSQEENAYLIPYNPKTHEFQELNYESITDFPKDLIAVQFPYQKELDPIGWNRDGGWDLKEDLKHTRLRSHFEAKTVPWEETGIREVIKENLKRQNKEVEKKKPAVRPVQPKVDKGKRRKM</sequence>
<gene>
    <name evidence="2" type="ORF">SAMN05444267_102513</name>
</gene>
<proteinExistence type="predicted"/>
<reference evidence="3" key="1">
    <citation type="submission" date="2016-11" db="EMBL/GenBank/DDBJ databases">
        <authorList>
            <person name="Varghese N."/>
            <person name="Submissions S."/>
        </authorList>
    </citation>
    <scope>NUCLEOTIDE SEQUENCE [LARGE SCALE GENOMIC DNA]</scope>
    <source>
        <strain evidence="3">DSM 26899</strain>
    </source>
</reference>
<dbReference type="STRING" id="1302687.SAMN05444267_102513"/>
<organism evidence="2 3">
    <name type="scientific">Chryseobacterium polytrichastri</name>
    <dbReference type="NCBI Taxonomy" id="1302687"/>
    <lineage>
        <taxon>Bacteria</taxon>
        <taxon>Pseudomonadati</taxon>
        <taxon>Bacteroidota</taxon>
        <taxon>Flavobacteriia</taxon>
        <taxon>Flavobacteriales</taxon>
        <taxon>Weeksellaceae</taxon>
        <taxon>Chryseobacterium group</taxon>
        <taxon>Chryseobacterium</taxon>
    </lineage>
</organism>
<name>A0A1M7DJ68_9FLAO</name>
<evidence type="ECO:0000313" key="2">
    <source>
        <dbReference type="EMBL" id="SHL79437.1"/>
    </source>
</evidence>
<dbReference type="Proteomes" id="UP000184364">
    <property type="component" value="Unassembled WGS sequence"/>
</dbReference>
<accession>A0A1M7DJ68</accession>
<dbReference type="AlphaFoldDB" id="A0A1M7DJ68"/>
<dbReference type="OrthoDB" id="771660at2"/>
<dbReference type="EMBL" id="FRAV01000025">
    <property type="protein sequence ID" value="SHL79437.1"/>
    <property type="molecule type" value="Genomic_DNA"/>
</dbReference>